<protein>
    <submittedName>
        <fullName evidence="1">Uncharacterized protein</fullName>
    </submittedName>
</protein>
<gene>
    <name evidence="1" type="ORF">RRG08_003992</name>
</gene>
<sequence length="79" mass="8933">MGEWPDLKATPAGRQQVIRFDTRVHQLVSQSSVCTGHCTVDEGVVLGRGEEGRDQMWESQTLRWWCAVGSSKKQKRYPG</sequence>
<dbReference type="Proteomes" id="UP001283361">
    <property type="component" value="Unassembled WGS sequence"/>
</dbReference>
<name>A0AAE0Y5D0_9GAST</name>
<dbReference type="EMBL" id="JAWDGP010006886">
    <property type="protein sequence ID" value="KAK3733659.1"/>
    <property type="molecule type" value="Genomic_DNA"/>
</dbReference>
<dbReference type="AlphaFoldDB" id="A0AAE0Y5D0"/>
<comment type="caution">
    <text evidence="1">The sequence shown here is derived from an EMBL/GenBank/DDBJ whole genome shotgun (WGS) entry which is preliminary data.</text>
</comment>
<evidence type="ECO:0000313" key="1">
    <source>
        <dbReference type="EMBL" id="KAK3733659.1"/>
    </source>
</evidence>
<keyword evidence="2" id="KW-1185">Reference proteome</keyword>
<proteinExistence type="predicted"/>
<evidence type="ECO:0000313" key="2">
    <source>
        <dbReference type="Proteomes" id="UP001283361"/>
    </source>
</evidence>
<accession>A0AAE0Y5D0</accession>
<organism evidence="1 2">
    <name type="scientific">Elysia crispata</name>
    <name type="common">lettuce slug</name>
    <dbReference type="NCBI Taxonomy" id="231223"/>
    <lineage>
        <taxon>Eukaryota</taxon>
        <taxon>Metazoa</taxon>
        <taxon>Spiralia</taxon>
        <taxon>Lophotrochozoa</taxon>
        <taxon>Mollusca</taxon>
        <taxon>Gastropoda</taxon>
        <taxon>Heterobranchia</taxon>
        <taxon>Euthyneura</taxon>
        <taxon>Panpulmonata</taxon>
        <taxon>Sacoglossa</taxon>
        <taxon>Placobranchoidea</taxon>
        <taxon>Plakobranchidae</taxon>
        <taxon>Elysia</taxon>
    </lineage>
</organism>
<reference evidence="1" key="1">
    <citation type="journal article" date="2023" name="G3 (Bethesda)">
        <title>A reference genome for the long-term kleptoplast-retaining sea slug Elysia crispata morphotype clarki.</title>
        <authorList>
            <person name="Eastman K.E."/>
            <person name="Pendleton A.L."/>
            <person name="Shaikh M.A."/>
            <person name="Suttiyut T."/>
            <person name="Ogas R."/>
            <person name="Tomko P."/>
            <person name="Gavelis G."/>
            <person name="Widhalm J.R."/>
            <person name="Wisecaver J.H."/>
        </authorList>
    </citation>
    <scope>NUCLEOTIDE SEQUENCE</scope>
    <source>
        <strain evidence="1">ECLA1</strain>
    </source>
</reference>